<evidence type="ECO:0000313" key="2">
    <source>
        <dbReference type="Proteomes" id="UP001549104"/>
    </source>
</evidence>
<dbReference type="Proteomes" id="UP001549104">
    <property type="component" value="Unassembled WGS sequence"/>
</dbReference>
<comment type="caution">
    <text evidence="1">The sequence shown here is derived from an EMBL/GenBank/DDBJ whole genome shotgun (WGS) entry which is preliminary data.</text>
</comment>
<organism evidence="1 2">
    <name type="scientific">Sporosarcina psychrophila</name>
    <name type="common">Bacillus psychrophilus</name>
    <dbReference type="NCBI Taxonomy" id="1476"/>
    <lineage>
        <taxon>Bacteria</taxon>
        <taxon>Bacillati</taxon>
        <taxon>Bacillota</taxon>
        <taxon>Bacilli</taxon>
        <taxon>Bacillales</taxon>
        <taxon>Caryophanaceae</taxon>
        <taxon>Sporosarcina</taxon>
    </lineage>
</organism>
<protein>
    <submittedName>
        <fullName evidence="1">Uncharacterized protein</fullName>
    </submittedName>
</protein>
<proteinExistence type="predicted"/>
<dbReference type="RefSeq" id="WP_187047599.1">
    <property type="nucleotide sequence ID" value="NZ_JBEPME010000002.1"/>
</dbReference>
<accession>A0ABV2K6J8</accession>
<evidence type="ECO:0000313" key="1">
    <source>
        <dbReference type="EMBL" id="MET3656713.1"/>
    </source>
</evidence>
<reference evidence="1 2" key="1">
    <citation type="submission" date="2024-06" db="EMBL/GenBank/DDBJ databases">
        <title>Sorghum-associated microbial communities from plants grown in Nebraska, USA.</title>
        <authorList>
            <person name="Schachtman D."/>
        </authorList>
    </citation>
    <scope>NUCLEOTIDE SEQUENCE [LARGE SCALE GENOMIC DNA]</scope>
    <source>
        <strain evidence="1 2">1288</strain>
    </source>
</reference>
<sequence length="240" mass="27284">MMKMIFSRFDRIDFRTTLENVSVLESAEQLRENENGEAIIVLAATVENLQAVKNHAHQVYIPSNLITTNNQNLDSSVYFDLENYPFYQKAKEIISKEDKRKGVFRFRRTVKHVEDVSLLAGDLYVLSALLGEPQDVHVKRTDQTVTPAYIIIMLYFGSGTMAHIEYTVTDQERIEFEWSGINTIIEFDSDEMRPVRPGSKTALPLTYSVDSILATAYKVDQALIDRMNHLGLLVDGGATK</sequence>
<gene>
    <name evidence="1" type="ORF">ABIC55_001800</name>
</gene>
<keyword evidence="2" id="KW-1185">Reference proteome</keyword>
<name>A0ABV2K6J8_SPOPS</name>
<dbReference type="EMBL" id="JBEPME010000002">
    <property type="protein sequence ID" value="MET3656713.1"/>
    <property type="molecule type" value="Genomic_DNA"/>
</dbReference>